<name>A0AAW6RM57_9BURK</name>
<evidence type="ECO:0000313" key="1">
    <source>
        <dbReference type="EMBL" id="MDG9699984.1"/>
    </source>
</evidence>
<sequence length="163" mass="17792">MQPGFPKLMTAIHDVQSALVSSHKKGRPSRSRTAFILVAYLKSASVSNLLPCISVTLRVPARIMLIVIFFELRHDRIDALAHSNLTVGLPVQSVPALGGWGLLAAALGFMGVRWGRCKSSLSREQSLLCGVAYAGQPFVARRQRHLGQARDGSQREANFTLSR</sequence>
<dbReference type="AlphaFoldDB" id="A0AAW6RM57"/>
<evidence type="ECO:0000313" key="2">
    <source>
        <dbReference type="Proteomes" id="UP001237156"/>
    </source>
</evidence>
<keyword evidence="2" id="KW-1185">Reference proteome</keyword>
<dbReference type="EMBL" id="JARVII010000020">
    <property type="protein sequence ID" value="MDG9699984.1"/>
    <property type="molecule type" value="Genomic_DNA"/>
</dbReference>
<organism evidence="1 2">
    <name type="scientific">Ottowia cancrivicina</name>
    <dbReference type="NCBI Taxonomy" id="3040346"/>
    <lineage>
        <taxon>Bacteria</taxon>
        <taxon>Pseudomonadati</taxon>
        <taxon>Pseudomonadota</taxon>
        <taxon>Betaproteobacteria</taxon>
        <taxon>Burkholderiales</taxon>
        <taxon>Comamonadaceae</taxon>
        <taxon>Ottowia</taxon>
    </lineage>
</organism>
<dbReference type="Proteomes" id="UP001237156">
    <property type="component" value="Unassembled WGS sequence"/>
</dbReference>
<gene>
    <name evidence="1" type="ORF">QB898_09720</name>
</gene>
<protein>
    <submittedName>
        <fullName evidence="1">Uncharacterized protein</fullName>
    </submittedName>
</protein>
<reference evidence="1 2" key="1">
    <citation type="submission" date="2023-04" db="EMBL/GenBank/DDBJ databases">
        <title>Ottowia paracancer sp. nov., isolated from human stomach.</title>
        <authorList>
            <person name="Song Y."/>
        </authorList>
    </citation>
    <scope>NUCLEOTIDE SEQUENCE [LARGE SCALE GENOMIC DNA]</scope>
    <source>
        <strain evidence="1 2">10c7w1</strain>
    </source>
</reference>
<accession>A0AAW6RM57</accession>
<proteinExistence type="predicted"/>
<comment type="caution">
    <text evidence="1">The sequence shown here is derived from an EMBL/GenBank/DDBJ whole genome shotgun (WGS) entry which is preliminary data.</text>
</comment>